<evidence type="ECO:0000256" key="4">
    <source>
        <dbReference type="ARBA" id="ARBA00022980"/>
    </source>
</evidence>
<name>A0A1G1VTV9_9BACT</name>
<evidence type="ECO:0000256" key="3">
    <source>
        <dbReference type="ARBA" id="ARBA00022884"/>
    </source>
</evidence>
<dbReference type="Pfam" id="PF00861">
    <property type="entry name" value="Ribosomal_L18p"/>
    <property type="match status" value="1"/>
</dbReference>
<dbReference type="Gene3D" id="3.30.420.100">
    <property type="match status" value="1"/>
</dbReference>
<protein>
    <recommendedName>
        <fullName evidence="6 7">Large ribosomal subunit protein uL18</fullName>
    </recommendedName>
</protein>
<keyword evidence="3 7" id="KW-0694">RNA-binding</keyword>
<evidence type="ECO:0000256" key="7">
    <source>
        <dbReference type="HAMAP-Rule" id="MF_01337"/>
    </source>
</evidence>
<dbReference type="PANTHER" id="PTHR12899">
    <property type="entry name" value="39S RIBOSOMAL PROTEIN L18, MITOCHONDRIAL"/>
    <property type="match status" value="1"/>
</dbReference>
<comment type="similarity">
    <text evidence="1 7">Belongs to the universal ribosomal protein uL18 family.</text>
</comment>
<keyword evidence="4 7" id="KW-0689">Ribosomal protein</keyword>
<evidence type="ECO:0000313" key="8">
    <source>
        <dbReference type="EMBL" id="OGY18836.1"/>
    </source>
</evidence>
<sequence length="118" mass="13360">MSHINRSPTRGRKKRIRAKVFGTKVRPRLSVFRSNKHTYAQIIDDEQGITLVSANETDVKPTDSKQQKTAKADLIGQAVAKKAIKKGIKAVVFDRGPYRYHGRIKRLAESARKEGLKF</sequence>
<evidence type="ECO:0000256" key="1">
    <source>
        <dbReference type="ARBA" id="ARBA00007116"/>
    </source>
</evidence>
<comment type="subunit">
    <text evidence="7">Part of the 50S ribosomal subunit; part of the 5S rRNA/L5/L18/L25 subcomplex. Contacts the 5S and 23S rRNAs.</text>
</comment>
<dbReference type="GO" id="GO:0003735">
    <property type="term" value="F:structural constituent of ribosome"/>
    <property type="evidence" value="ECO:0007669"/>
    <property type="project" value="InterPro"/>
</dbReference>
<accession>A0A1G1VTV9</accession>
<dbReference type="GO" id="GO:0022625">
    <property type="term" value="C:cytosolic large ribosomal subunit"/>
    <property type="evidence" value="ECO:0007669"/>
    <property type="project" value="TreeGrafter"/>
</dbReference>
<dbReference type="SUPFAM" id="SSF53137">
    <property type="entry name" value="Translational machinery components"/>
    <property type="match status" value="1"/>
</dbReference>
<proteinExistence type="inferred from homology"/>
<evidence type="ECO:0000256" key="5">
    <source>
        <dbReference type="ARBA" id="ARBA00023274"/>
    </source>
</evidence>
<reference evidence="8 9" key="1">
    <citation type="journal article" date="2016" name="Nat. Commun.">
        <title>Thousands of microbial genomes shed light on interconnected biogeochemical processes in an aquifer system.</title>
        <authorList>
            <person name="Anantharaman K."/>
            <person name="Brown C.T."/>
            <person name="Hug L.A."/>
            <person name="Sharon I."/>
            <person name="Castelle C.J."/>
            <person name="Probst A.J."/>
            <person name="Thomas B.C."/>
            <person name="Singh A."/>
            <person name="Wilkins M.J."/>
            <person name="Karaoz U."/>
            <person name="Brodie E.L."/>
            <person name="Williams K.H."/>
            <person name="Hubbard S.S."/>
            <person name="Banfield J.F."/>
        </authorList>
    </citation>
    <scope>NUCLEOTIDE SEQUENCE [LARGE SCALE GENOMIC DNA]</scope>
</reference>
<keyword evidence="5 7" id="KW-0687">Ribonucleoprotein</keyword>
<dbReference type="AlphaFoldDB" id="A0A1G1VTV9"/>
<evidence type="ECO:0000256" key="2">
    <source>
        <dbReference type="ARBA" id="ARBA00022730"/>
    </source>
</evidence>
<comment type="caution">
    <text evidence="8">The sequence shown here is derived from an EMBL/GenBank/DDBJ whole genome shotgun (WGS) entry which is preliminary data.</text>
</comment>
<evidence type="ECO:0000313" key="9">
    <source>
        <dbReference type="Proteomes" id="UP000179233"/>
    </source>
</evidence>
<comment type="function">
    <text evidence="7">This is one of the proteins that bind and probably mediate the attachment of the 5S RNA into the large ribosomal subunit, where it forms part of the central protuberance.</text>
</comment>
<dbReference type="EMBL" id="MHCJ01000003">
    <property type="protein sequence ID" value="OGY18836.1"/>
    <property type="molecule type" value="Genomic_DNA"/>
</dbReference>
<dbReference type="HAMAP" id="MF_01337_B">
    <property type="entry name" value="Ribosomal_uL18_B"/>
    <property type="match status" value="1"/>
</dbReference>
<dbReference type="PANTHER" id="PTHR12899:SF3">
    <property type="entry name" value="LARGE RIBOSOMAL SUBUNIT PROTEIN UL18M"/>
    <property type="match status" value="1"/>
</dbReference>
<dbReference type="GO" id="GO:0006412">
    <property type="term" value="P:translation"/>
    <property type="evidence" value="ECO:0007669"/>
    <property type="project" value="UniProtKB-UniRule"/>
</dbReference>
<dbReference type="NCBIfam" id="TIGR00060">
    <property type="entry name" value="L18_bact"/>
    <property type="match status" value="1"/>
</dbReference>
<dbReference type="Proteomes" id="UP000179233">
    <property type="component" value="Unassembled WGS sequence"/>
</dbReference>
<gene>
    <name evidence="7" type="primary">rplR</name>
    <name evidence="8" type="ORF">A2786_05090</name>
</gene>
<dbReference type="FunFam" id="3.30.420.100:FF:000001">
    <property type="entry name" value="50S ribosomal protein L18"/>
    <property type="match status" value="1"/>
</dbReference>
<evidence type="ECO:0000256" key="6">
    <source>
        <dbReference type="ARBA" id="ARBA00035197"/>
    </source>
</evidence>
<dbReference type="CDD" id="cd00432">
    <property type="entry name" value="Ribosomal_L18_L5e"/>
    <property type="match status" value="1"/>
</dbReference>
<dbReference type="InterPro" id="IPR005484">
    <property type="entry name" value="Ribosomal_uL18_bac/plant/anim"/>
</dbReference>
<dbReference type="InterPro" id="IPR057268">
    <property type="entry name" value="Ribosomal_L18"/>
</dbReference>
<dbReference type="InterPro" id="IPR004389">
    <property type="entry name" value="Ribosomal_uL18_bac-type"/>
</dbReference>
<dbReference type="GO" id="GO:0008097">
    <property type="term" value="F:5S rRNA binding"/>
    <property type="evidence" value="ECO:0007669"/>
    <property type="project" value="TreeGrafter"/>
</dbReference>
<keyword evidence="2 7" id="KW-0699">rRNA-binding</keyword>
<organism evidence="8 9">
    <name type="scientific">Candidatus Chisholmbacteria bacterium RIFCSPHIGHO2_01_FULL_52_32</name>
    <dbReference type="NCBI Taxonomy" id="1797591"/>
    <lineage>
        <taxon>Bacteria</taxon>
        <taxon>Candidatus Chisholmiibacteriota</taxon>
    </lineage>
</organism>